<feature type="region of interest" description="Disordered" evidence="1">
    <location>
        <begin position="1"/>
        <end position="43"/>
    </location>
</feature>
<feature type="region of interest" description="Disordered" evidence="1">
    <location>
        <begin position="707"/>
        <end position="807"/>
    </location>
</feature>
<feature type="region of interest" description="Disordered" evidence="1">
    <location>
        <begin position="511"/>
        <end position="531"/>
    </location>
</feature>
<proteinExistence type="predicted"/>
<comment type="caution">
    <text evidence="2">The sequence shown here is derived from an EMBL/GenBank/DDBJ whole genome shotgun (WGS) entry which is preliminary data.</text>
</comment>
<organism evidence="2 3">
    <name type="scientific">Apiosordaria backusii</name>
    <dbReference type="NCBI Taxonomy" id="314023"/>
    <lineage>
        <taxon>Eukaryota</taxon>
        <taxon>Fungi</taxon>
        <taxon>Dikarya</taxon>
        <taxon>Ascomycota</taxon>
        <taxon>Pezizomycotina</taxon>
        <taxon>Sordariomycetes</taxon>
        <taxon>Sordariomycetidae</taxon>
        <taxon>Sordariales</taxon>
        <taxon>Lasiosphaeriaceae</taxon>
        <taxon>Apiosordaria</taxon>
    </lineage>
</organism>
<dbReference type="AlphaFoldDB" id="A0AA40EIB1"/>
<dbReference type="Proteomes" id="UP001172159">
    <property type="component" value="Unassembled WGS sequence"/>
</dbReference>
<feature type="compositionally biased region" description="Basic residues" evidence="1">
    <location>
        <begin position="72"/>
        <end position="85"/>
    </location>
</feature>
<evidence type="ECO:0000313" key="3">
    <source>
        <dbReference type="Proteomes" id="UP001172159"/>
    </source>
</evidence>
<feature type="compositionally biased region" description="Low complexity" evidence="1">
    <location>
        <begin position="780"/>
        <end position="803"/>
    </location>
</feature>
<feature type="compositionally biased region" description="Low complexity" evidence="1">
    <location>
        <begin position="274"/>
        <end position="284"/>
    </location>
</feature>
<feature type="region of interest" description="Disordered" evidence="1">
    <location>
        <begin position="456"/>
        <end position="480"/>
    </location>
</feature>
<gene>
    <name evidence="2" type="ORF">B0T21DRAFT_365283</name>
</gene>
<accession>A0AA40EIB1</accession>
<feature type="compositionally biased region" description="Basic and acidic residues" evidence="1">
    <location>
        <begin position="466"/>
        <end position="479"/>
    </location>
</feature>
<feature type="compositionally biased region" description="Basic residues" evidence="1">
    <location>
        <begin position="763"/>
        <end position="773"/>
    </location>
</feature>
<feature type="compositionally biased region" description="Polar residues" evidence="1">
    <location>
        <begin position="747"/>
        <end position="759"/>
    </location>
</feature>
<feature type="compositionally biased region" description="Polar residues" evidence="1">
    <location>
        <begin position="209"/>
        <end position="222"/>
    </location>
</feature>
<dbReference type="EMBL" id="JAUKTV010000005">
    <property type="protein sequence ID" value="KAK0737478.1"/>
    <property type="molecule type" value="Genomic_DNA"/>
</dbReference>
<name>A0AA40EIB1_9PEZI</name>
<protein>
    <submittedName>
        <fullName evidence="2">Uncharacterized protein</fullName>
    </submittedName>
</protein>
<feature type="region of interest" description="Disordered" evidence="1">
    <location>
        <begin position="61"/>
        <end position="101"/>
    </location>
</feature>
<sequence length="878" mass="95961">MMSAYEDLYEPWSRSNSPRCQDPATAIHRRQPLGSPATSMPDPEVAVTLVPASRSVIAHEHSPYQASFTQGRARRARSRSTHRRSPSLGRSAQGPPPRRSVSSMKILFPLTLSPTLQTQTDPMDMSTTSNAESICSSASTNEMDLINNEPLADCNFPEMLVRDLETSEVVFRTKSMTAGCPSATFATSSEDEGGPQPGRAIARPPTPMYQFSTDKSRPNSVIASRPGSYDEPSDEEHAGERSESTASLSMGSEGMDPPPTIRMRGHSITTAATSVSGRRSSSFSQKMHWRSSPSTPPSSPAMTQTHHGTWFDADGEGDATINSRIQEPLHARQGRDAQSPVGGHSAVINTFSYNDEMTRHTEAIAYHLRPNSPNSYERPRTPSSQMSQLIRERPRIVNIPPTAIPKRQSSLNRGHIRTMSGSSMAPSVRGGLGRASLGQLVPSASMQVLGVRHGDRFGEISRPPSRGRDGDHVYTRRPDGTFFPDNLSENVFLDDDEEIRATGVYNQPLHTKQRTHSFSGRPSGSATTNLPEMQHTTHSTASYTWPGVPLPPDVLEVLRVSISCFPETMLTTSSLTIDNIRTYSKKLRHGGNPESDFMSDDRSLYSSTGSSLKPQSLRKWKLHWFGQSHKINKQQQHQRHQSQVVSRSSVDAEALATARCLRKTTEASWMPIRAIFPFGSDYLCDALYAHVLAFNYIGTLCPPPPRMSPLRSQASGSAGHRPSGSSLDDPSSKTRVPKKAASVLGMQDNNLHNRPTSPSGGPHHQRSRSRRFLRRDSHGRGSLRSRGSTASGFEGNGSSNGNSLGAPGMRELHNGLAKCIALLVSTLKKTETGDLQGIESGGDANTLLIREREVHDESGEVDVLLLRALCEVVRISEA</sequence>
<evidence type="ECO:0000256" key="1">
    <source>
        <dbReference type="SAM" id="MobiDB-lite"/>
    </source>
</evidence>
<feature type="region of interest" description="Disordered" evidence="1">
    <location>
        <begin position="180"/>
        <end position="318"/>
    </location>
</feature>
<reference evidence="2" key="1">
    <citation type="submission" date="2023-06" db="EMBL/GenBank/DDBJ databases">
        <title>Genome-scale phylogeny and comparative genomics of the fungal order Sordariales.</title>
        <authorList>
            <consortium name="Lawrence Berkeley National Laboratory"/>
            <person name="Hensen N."/>
            <person name="Bonometti L."/>
            <person name="Westerberg I."/>
            <person name="Brannstrom I.O."/>
            <person name="Guillou S."/>
            <person name="Cros-Aarteil S."/>
            <person name="Calhoun S."/>
            <person name="Haridas S."/>
            <person name="Kuo A."/>
            <person name="Mondo S."/>
            <person name="Pangilinan J."/>
            <person name="Riley R."/>
            <person name="Labutti K."/>
            <person name="Andreopoulos B."/>
            <person name="Lipzen A."/>
            <person name="Chen C."/>
            <person name="Yanf M."/>
            <person name="Daum C."/>
            <person name="Ng V."/>
            <person name="Clum A."/>
            <person name="Steindorff A."/>
            <person name="Ohm R."/>
            <person name="Martin F."/>
            <person name="Silar P."/>
            <person name="Natvig D."/>
            <person name="Lalanne C."/>
            <person name="Gautier V."/>
            <person name="Ament-Velasquez S.L."/>
            <person name="Kruys A."/>
            <person name="Hutchinson M.I."/>
            <person name="Powell A.J."/>
            <person name="Barry K."/>
            <person name="Miller A.N."/>
            <person name="Grigoriev I.V."/>
            <person name="Debuchy R."/>
            <person name="Gladieux P."/>
            <person name="Thoren M.H."/>
            <person name="Johannesson H."/>
        </authorList>
    </citation>
    <scope>NUCLEOTIDE SEQUENCE</scope>
    <source>
        <strain evidence="2">CBS 540.89</strain>
    </source>
</reference>
<keyword evidence="3" id="KW-1185">Reference proteome</keyword>
<evidence type="ECO:0000313" key="2">
    <source>
        <dbReference type="EMBL" id="KAK0737478.1"/>
    </source>
</evidence>